<evidence type="ECO:0000259" key="1">
    <source>
        <dbReference type="Pfam" id="PF02601"/>
    </source>
</evidence>
<dbReference type="GO" id="GO:0008855">
    <property type="term" value="F:exodeoxyribonuclease VII activity"/>
    <property type="evidence" value="ECO:0007669"/>
    <property type="project" value="InterPro"/>
</dbReference>
<reference evidence="2" key="1">
    <citation type="journal article" date="2020" name="mSystems">
        <title>Genome- and Community-Level Interaction Insights into Carbon Utilization and Element Cycling Functions of Hydrothermarchaeota in Hydrothermal Sediment.</title>
        <authorList>
            <person name="Zhou Z."/>
            <person name="Liu Y."/>
            <person name="Xu W."/>
            <person name="Pan J."/>
            <person name="Luo Z.H."/>
            <person name="Li M."/>
        </authorList>
    </citation>
    <scope>NUCLEOTIDE SEQUENCE [LARGE SCALE GENOMIC DNA]</scope>
    <source>
        <strain evidence="2">SpSt-1217</strain>
    </source>
</reference>
<feature type="domain" description="Exonuclease VII large subunit C-terminal" evidence="1">
    <location>
        <begin position="2"/>
        <end position="63"/>
    </location>
</feature>
<name>A0A831LJV8_9BACT</name>
<dbReference type="InterPro" id="IPR003753">
    <property type="entry name" value="Exonuc_VII_L"/>
</dbReference>
<accession>A0A831LJV8</accession>
<dbReference type="GO" id="GO:0009318">
    <property type="term" value="C:exodeoxyribonuclease VII complex"/>
    <property type="evidence" value="ECO:0007669"/>
    <property type="project" value="InterPro"/>
</dbReference>
<organism evidence="2">
    <name type="scientific">Mariniphaga anaerophila</name>
    <dbReference type="NCBI Taxonomy" id="1484053"/>
    <lineage>
        <taxon>Bacteria</taxon>
        <taxon>Pseudomonadati</taxon>
        <taxon>Bacteroidota</taxon>
        <taxon>Bacteroidia</taxon>
        <taxon>Marinilabiliales</taxon>
        <taxon>Prolixibacteraceae</taxon>
        <taxon>Mariniphaga</taxon>
    </lineage>
</organism>
<gene>
    <name evidence="2" type="ORF">ENN90_04565</name>
</gene>
<proteinExistence type="predicted"/>
<comment type="caution">
    <text evidence="2">The sequence shown here is derived from an EMBL/GenBank/DDBJ whole genome shotgun (WGS) entry which is preliminary data.</text>
</comment>
<dbReference type="PANTHER" id="PTHR30008:SF0">
    <property type="entry name" value="EXODEOXYRIBONUCLEASE 7 LARGE SUBUNIT"/>
    <property type="match status" value="1"/>
</dbReference>
<sequence length="69" mass="7923">RLLTKEQERLYRHENTVRLLNPENVLNRGYTLTLKAGKIVKSAALLGVNDEIETRFADGKIQSKITKKE</sequence>
<dbReference type="PANTHER" id="PTHR30008">
    <property type="entry name" value="EXODEOXYRIBONUCLEASE 7 LARGE SUBUNIT"/>
    <property type="match status" value="1"/>
</dbReference>
<dbReference type="Proteomes" id="UP000886047">
    <property type="component" value="Unassembled WGS sequence"/>
</dbReference>
<protein>
    <submittedName>
        <fullName evidence="2">Exodeoxyribonuclease VII large subunit</fullName>
    </submittedName>
</protein>
<dbReference type="Pfam" id="PF02601">
    <property type="entry name" value="Exonuc_VII_L"/>
    <property type="match status" value="1"/>
</dbReference>
<dbReference type="EMBL" id="DSDK01000252">
    <property type="protein sequence ID" value="HDR50880.1"/>
    <property type="molecule type" value="Genomic_DNA"/>
</dbReference>
<dbReference type="GO" id="GO:0006308">
    <property type="term" value="P:DNA catabolic process"/>
    <property type="evidence" value="ECO:0007669"/>
    <property type="project" value="InterPro"/>
</dbReference>
<dbReference type="AlphaFoldDB" id="A0A831LJV8"/>
<evidence type="ECO:0000313" key="2">
    <source>
        <dbReference type="EMBL" id="HDR50880.1"/>
    </source>
</evidence>
<dbReference type="InterPro" id="IPR020579">
    <property type="entry name" value="Exonuc_VII_lsu_C"/>
</dbReference>
<feature type="non-terminal residue" evidence="2">
    <location>
        <position position="1"/>
    </location>
</feature>